<protein>
    <submittedName>
        <fullName evidence="1">Uncharacterized protein</fullName>
    </submittedName>
</protein>
<evidence type="ECO:0000313" key="2">
    <source>
        <dbReference type="Proteomes" id="UP000782610"/>
    </source>
</evidence>
<dbReference type="AlphaFoldDB" id="A0A933P0M8"/>
<comment type="caution">
    <text evidence="1">The sequence shown here is derived from an EMBL/GenBank/DDBJ whole genome shotgun (WGS) entry which is preliminary data.</text>
</comment>
<dbReference type="Proteomes" id="UP000782610">
    <property type="component" value="Unassembled WGS sequence"/>
</dbReference>
<gene>
    <name evidence="1" type="ORF">HY834_18825</name>
</gene>
<organism evidence="1 2">
    <name type="scientific">Devosia nanyangense</name>
    <dbReference type="NCBI Taxonomy" id="1228055"/>
    <lineage>
        <taxon>Bacteria</taxon>
        <taxon>Pseudomonadati</taxon>
        <taxon>Pseudomonadota</taxon>
        <taxon>Alphaproteobacteria</taxon>
        <taxon>Hyphomicrobiales</taxon>
        <taxon>Devosiaceae</taxon>
        <taxon>Devosia</taxon>
    </lineage>
</organism>
<name>A0A933P0M8_9HYPH</name>
<accession>A0A933P0M8</accession>
<sequence>MLLSALVFAVGAVAFYLPPAQGEMAVIFPFGTDEATAYALILEDGGRFVAPSRFANVVIAYAADPGFADRIRASGALFTLAAHGLCSPQLPTPVRG</sequence>
<dbReference type="EMBL" id="JACRAF010000061">
    <property type="protein sequence ID" value="MBI4923797.1"/>
    <property type="molecule type" value="Genomic_DNA"/>
</dbReference>
<proteinExistence type="predicted"/>
<evidence type="ECO:0000313" key="1">
    <source>
        <dbReference type="EMBL" id="MBI4923797.1"/>
    </source>
</evidence>
<reference evidence="1" key="1">
    <citation type="submission" date="2020-07" db="EMBL/GenBank/DDBJ databases">
        <title>Huge and variable diversity of episymbiotic CPR bacteria and DPANN archaea in groundwater ecosystems.</title>
        <authorList>
            <person name="He C.Y."/>
            <person name="Keren R."/>
            <person name="Whittaker M."/>
            <person name="Farag I.F."/>
            <person name="Doudna J."/>
            <person name="Cate J.H.D."/>
            <person name="Banfield J.F."/>
        </authorList>
    </citation>
    <scope>NUCLEOTIDE SEQUENCE</scope>
    <source>
        <strain evidence="1">NC_groundwater_1586_Pr3_B-0.1um_66_15</strain>
    </source>
</reference>